<evidence type="ECO:0000313" key="2">
    <source>
        <dbReference type="EMBL" id="KAK8863674.1"/>
    </source>
</evidence>
<keyword evidence="1" id="KW-0175">Coiled coil</keyword>
<reference evidence="2 3" key="1">
    <citation type="submission" date="2024-04" db="EMBL/GenBank/DDBJ databases">
        <title>Tritrichomonas musculus Genome.</title>
        <authorList>
            <person name="Alves-Ferreira E."/>
            <person name="Grigg M."/>
            <person name="Lorenzi H."/>
            <person name="Galac M."/>
        </authorList>
    </citation>
    <scope>NUCLEOTIDE SEQUENCE [LARGE SCALE GENOMIC DNA]</scope>
    <source>
        <strain evidence="2 3">EAF2021</strain>
    </source>
</reference>
<dbReference type="EMBL" id="JAPFFF010000017">
    <property type="protein sequence ID" value="KAK8863674.1"/>
    <property type="molecule type" value="Genomic_DNA"/>
</dbReference>
<organism evidence="2 3">
    <name type="scientific">Tritrichomonas musculus</name>
    <dbReference type="NCBI Taxonomy" id="1915356"/>
    <lineage>
        <taxon>Eukaryota</taxon>
        <taxon>Metamonada</taxon>
        <taxon>Parabasalia</taxon>
        <taxon>Tritrichomonadida</taxon>
        <taxon>Tritrichomonadidae</taxon>
        <taxon>Tritrichomonas</taxon>
    </lineage>
</organism>
<name>A0ABR2IJA1_9EUKA</name>
<dbReference type="Proteomes" id="UP001470230">
    <property type="component" value="Unassembled WGS sequence"/>
</dbReference>
<evidence type="ECO:0000256" key="1">
    <source>
        <dbReference type="SAM" id="Coils"/>
    </source>
</evidence>
<feature type="coiled-coil region" evidence="1">
    <location>
        <begin position="218"/>
        <end position="349"/>
    </location>
</feature>
<sequence length="363" mass="41660">MKKCAATIKKPLMFMRNTSILPRQYHQNFRSSSVFSNPGYFSNKMAISSTTSSFPCKTFQMNQNEKNEEKSEDDLMNSNQNDILLNTNPNYDDIIFGSNRIKPTELFENSLSATVNTAKSMQMKYDKFGTVTAIVGLPRMIVDQDQALRARALQQRKELLEILETDNLPPSEILHKISTYATPYSKLLKLAFDELQYATVISHSTQVDDLERNAAVTSAKKEIEVQQLTDKAIKLKNECADLKKSLKKSQNRLQKLNSDIEILNKLTEIHGIDIGKEIPNSARSRKNETIERNESEKEILQNEKDHAIPLDDALYKSLWSDHTKLLDEIEDLQKQLTKTQEKQAEAYHETALRLRNTRRPSIF</sequence>
<proteinExistence type="predicted"/>
<evidence type="ECO:0000313" key="3">
    <source>
        <dbReference type="Proteomes" id="UP001470230"/>
    </source>
</evidence>
<gene>
    <name evidence="2" type="ORF">M9Y10_011363</name>
</gene>
<keyword evidence="3" id="KW-1185">Reference proteome</keyword>
<protein>
    <submittedName>
        <fullName evidence="2">Uncharacterized protein</fullName>
    </submittedName>
</protein>
<comment type="caution">
    <text evidence="2">The sequence shown here is derived from an EMBL/GenBank/DDBJ whole genome shotgun (WGS) entry which is preliminary data.</text>
</comment>
<accession>A0ABR2IJA1</accession>